<gene>
    <name evidence="2" type="ORF">Glove_21g149</name>
</gene>
<proteinExistence type="predicted"/>
<sequence length="161" mass="18829">MNSEKESRRKAVIIKNEDKKNNDKTTLTFIEKFQDLSIDSNSNKDKKSSLIEKFQNQDKDEKKAKHTERARKSHKIITTVPNPIPIEKEKFDSKLMNFADPSPQMVLSDIRSFELYTHLSDKNLIINGKLYNNLENFSSHSYLPNIYYIKDGKIYIKKTNA</sequence>
<dbReference type="EMBL" id="PQFF01000019">
    <property type="protein sequence ID" value="RHZ88880.1"/>
    <property type="molecule type" value="Genomic_DNA"/>
</dbReference>
<name>A0A397JWQ7_9GLOM</name>
<feature type="compositionally biased region" description="Basic and acidic residues" evidence="1">
    <location>
        <begin position="42"/>
        <end position="63"/>
    </location>
</feature>
<evidence type="ECO:0000256" key="1">
    <source>
        <dbReference type="SAM" id="MobiDB-lite"/>
    </source>
</evidence>
<organism evidence="2 3">
    <name type="scientific">Diversispora epigaea</name>
    <dbReference type="NCBI Taxonomy" id="1348612"/>
    <lineage>
        <taxon>Eukaryota</taxon>
        <taxon>Fungi</taxon>
        <taxon>Fungi incertae sedis</taxon>
        <taxon>Mucoromycota</taxon>
        <taxon>Glomeromycotina</taxon>
        <taxon>Glomeromycetes</taxon>
        <taxon>Diversisporales</taxon>
        <taxon>Diversisporaceae</taxon>
        <taxon>Diversispora</taxon>
    </lineage>
</organism>
<feature type="compositionally biased region" description="Basic residues" evidence="1">
    <location>
        <begin position="64"/>
        <end position="73"/>
    </location>
</feature>
<keyword evidence="3" id="KW-1185">Reference proteome</keyword>
<comment type="caution">
    <text evidence="2">The sequence shown here is derived from an EMBL/GenBank/DDBJ whole genome shotgun (WGS) entry which is preliminary data.</text>
</comment>
<dbReference type="Proteomes" id="UP000266861">
    <property type="component" value="Unassembled WGS sequence"/>
</dbReference>
<feature type="region of interest" description="Disordered" evidence="1">
    <location>
        <begin position="39"/>
        <end position="73"/>
    </location>
</feature>
<protein>
    <submittedName>
        <fullName evidence="2">Uncharacterized protein</fullName>
    </submittedName>
</protein>
<evidence type="ECO:0000313" key="2">
    <source>
        <dbReference type="EMBL" id="RHZ88880.1"/>
    </source>
</evidence>
<accession>A0A397JWQ7</accession>
<evidence type="ECO:0000313" key="3">
    <source>
        <dbReference type="Proteomes" id="UP000266861"/>
    </source>
</evidence>
<dbReference type="AlphaFoldDB" id="A0A397JWQ7"/>
<reference evidence="2 3" key="1">
    <citation type="submission" date="2018-08" db="EMBL/GenBank/DDBJ databases">
        <title>Genome and evolution of the arbuscular mycorrhizal fungus Diversispora epigaea (formerly Glomus versiforme) and its bacterial endosymbionts.</title>
        <authorList>
            <person name="Sun X."/>
            <person name="Fei Z."/>
            <person name="Harrison M."/>
        </authorList>
    </citation>
    <scope>NUCLEOTIDE SEQUENCE [LARGE SCALE GENOMIC DNA]</scope>
    <source>
        <strain evidence="2 3">IT104</strain>
    </source>
</reference>